<sequence>MEDKQDLEKLLTKAGFEVIIAEGEADVYIGAHALAHGIIISANSDMAFYEGVQTLGMPKFSRRLEGLSTIIVDTHGGSNF</sequence>
<dbReference type="EMBL" id="QEAM01000256">
    <property type="protein sequence ID" value="TPX42733.1"/>
    <property type="molecule type" value="Genomic_DNA"/>
</dbReference>
<evidence type="ECO:0000313" key="4">
    <source>
        <dbReference type="Proteomes" id="UP000320475"/>
    </source>
</evidence>
<reference evidence="3 4" key="1">
    <citation type="journal article" date="2019" name="Sci. Rep.">
        <title>Comparative genomics of chytrid fungi reveal insights into the obligate biotrophic and pathogenic lifestyle of Synchytrium endobioticum.</title>
        <authorList>
            <person name="van de Vossenberg B.T.L.H."/>
            <person name="Warris S."/>
            <person name="Nguyen H.D.T."/>
            <person name="van Gent-Pelzer M.P.E."/>
            <person name="Joly D.L."/>
            <person name="van de Geest H.C."/>
            <person name="Bonants P.J.M."/>
            <person name="Smith D.S."/>
            <person name="Levesque C.A."/>
            <person name="van der Lee T.A.J."/>
        </authorList>
    </citation>
    <scope>NUCLEOTIDE SEQUENCE [LARGE SCALE GENOMIC DNA]</scope>
    <source>
        <strain evidence="2 4">LEV6574</strain>
        <strain evidence="1 3">MB42</strain>
    </source>
</reference>
<evidence type="ECO:0000313" key="1">
    <source>
        <dbReference type="EMBL" id="TPX40621.1"/>
    </source>
</evidence>
<accession>A0A507CNB6</accession>
<dbReference type="VEuPathDB" id="FungiDB:SeMB42_g05914"/>
<dbReference type="EMBL" id="QEAN01000305">
    <property type="protein sequence ID" value="TPX40621.1"/>
    <property type="molecule type" value="Genomic_DNA"/>
</dbReference>
<dbReference type="AlphaFoldDB" id="A0A507CNB6"/>
<dbReference type="Proteomes" id="UP000317494">
    <property type="component" value="Unassembled WGS sequence"/>
</dbReference>
<proteinExistence type="predicted"/>
<protein>
    <submittedName>
        <fullName evidence="1">Uncharacterized protein</fullName>
    </submittedName>
</protein>
<organism evidence="1 3">
    <name type="scientific">Synchytrium endobioticum</name>
    <dbReference type="NCBI Taxonomy" id="286115"/>
    <lineage>
        <taxon>Eukaryota</taxon>
        <taxon>Fungi</taxon>
        <taxon>Fungi incertae sedis</taxon>
        <taxon>Chytridiomycota</taxon>
        <taxon>Chytridiomycota incertae sedis</taxon>
        <taxon>Chytridiomycetes</taxon>
        <taxon>Synchytriales</taxon>
        <taxon>Synchytriaceae</taxon>
        <taxon>Synchytrium</taxon>
    </lineage>
</organism>
<keyword evidence="3" id="KW-1185">Reference proteome</keyword>
<name>A0A507CNB6_9FUNG</name>
<dbReference type="OrthoDB" id="2403973at2759"/>
<dbReference type="Proteomes" id="UP000320475">
    <property type="component" value="Unassembled WGS sequence"/>
</dbReference>
<gene>
    <name evidence="2" type="ORF">SeLEV6574_g05442</name>
    <name evidence="1" type="ORF">SeMB42_g05914</name>
</gene>
<evidence type="ECO:0000313" key="3">
    <source>
        <dbReference type="Proteomes" id="UP000317494"/>
    </source>
</evidence>
<comment type="caution">
    <text evidence="1">The sequence shown here is derived from an EMBL/GenBank/DDBJ whole genome shotgun (WGS) entry which is preliminary data.</text>
</comment>
<evidence type="ECO:0000313" key="2">
    <source>
        <dbReference type="EMBL" id="TPX42733.1"/>
    </source>
</evidence>